<feature type="coiled-coil region" evidence="1">
    <location>
        <begin position="249"/>
        <end position="276"/>
    </location>
</feature>
<organism evidence="4 5">
    <name type="scientific">Plasmodium vivax</name>
    <name type="common">malaria parasite P. vivax</name>
    <dbReference type="NCBI Taxonomy" id="5855"/>
    <lineage>
        <taxon>Eukaryota</taxon>
        <taxon>Sar</taxon>
        <taxon>Alveolata</taxon>
        <taxon>Apicomplexa</taxon>
        <taxon>Aconoidasida</taxon>
        <taxon>Haemosporida</taxon>
        <taxon>Plasmodiidae</taxon>
        <taxon>Plasmodium</taxon>
        <taxon>Plasmodium (Plasmodium)</taxon>
    </lineage>
</organism>
<evidence type="ECO:0000256" key="2">
    <source>
        <dbReference type="SAM" id="MobiDB-lite"/>
    </source>
</evidence>
<dbReference type="VEuPathDB" id="PlasmoDB:PVP01_0404400"/>
<feature type="transmembrane region" description="Helical" evidence="3">
    <location>
        <begin position="402"/>
        <end position="424"/>
    </location>
</feature>
<dbReference type="Proteomes" id="UP000196402">
    <property type="component" value="Chromosome 4"/>
</dbReference>
<feature type="compositionally biased region" description="Basic and acidic residues" evidence="2">
    <location>
        <begin position="15"/>
        <end position="58"/>
    </location>
</feature>
<feature type="region of interest" description="Disordered" evidence="2">
    <location>
        <begin position="1"/>
        <end position="187"/>
    </location>
</feature>
<name>A0A1G4GSJ1_PLAVI</name>
<dbReference type="InterPro" id="IPR022139">
    <property type="entry name" value="Fam-L/Fam-M-like_plasmodium"/>
</dbReference>
<protein>
    <recommendedName>
        <fullName evidence="6">Pv-fam-b protein</fullName>
    </recommendedName>
</protein>
<evidence type="ECO:0008006" key="6">
    <source>
        <dbReference type="Google" id="ProtNLM"/>
    </source>
</evidence>
<dbReference type="VEuPathDB" id="PlasmoDB:PVX_002507"/>
<sequence length="450" mass="51330">LALHLRPGRVLTKTALEKKQGDGLRSKTKEYSKNEKKGAAKKDTRKVPAKRDAKKNDTGKVSAKRGAMKNDTKKTPAKRGAMKNDTKKTPAKRGAMKNDTKKTPAKRGAMKNDTKKASAKRGAMKNDSKKVSAKRGAAKKQAQRGAGKSQGRKDSDRMHPKNAVEKRMKQQVERVTSEKKGDVLNPQNVMEEIHKLKDQEKKLKSEILKDEIMLKDMKEKVTVKGKNNMGSDKDRMKLSEREKKHKLSLTKNKKKLKEIEEAIELKKNLLNGSKNAHKDVRGNEKLIKQKMADKTVSGTKHENDKIFVSTFQERETSNDKIFVSTFQERETSTRNPFKKADIYIEKKFFSILKYVDDCIDDKSIDDKTLLKIRFKNEGLIFVVPIALFVISLLFLIDKETLVSFFMVLAAINAILCIYIIIKVLKYKALLRKKGKVTFKDYVDAFKSYFE</sequence>
<evidence type="ECO:0000313" key="5">
    <source>
        <dbReference type="Proteomes" id="UP000196402"/>
    </source>
</evidence>
<feature type="region of interest" description="Disordered" evidence="2">
    <location>
        <begin position="225"/>
        <end position="245"/>
    </location>
</feature>
<feature type="non-terminal residue" evidence="4">
    <location>
        <position position="1"/>
    </location>
</feature>
<evidence type="ECO:0000256" key="1">
    <source>
        <dbReference type="SAM" id="Coils"/>
    </source>
</evidence>
<dbReference type="AlphaFoldDB" id="A0A1G4GSJ1"/>
<dbReference type="VEuPathDB" id="PlasmoDB:PVPAM_040015100"/>
<reference evidence="4 5" key="1">
    <citation type="submission" date="2016-07" db="EMBL/GenBank/DDBJ databases">
        <authorList>
            <consortium name="Pathogen Informatics"/>
        </authorList>
    </citation>
    <scope>NUCLEOTIDE SEQUENCE [LARGE SCALE GENOMIC DNA]</scope>
</reference>
<dbReference type="Pfam" id="PF12420">
    <property type="entry name" value="DUF3671"/>
    <property type="match status" value="1"/>
</dbReference>
<feature type="transmembrane region" description="Helical" evidence="3">
    <location>
        <begin position="378"/>
        <end position="396"/>
    </location>
</feature>
<gene>
    <name evidence="4" type="ORF">PVT01_040006800</name>
</gene>
<keyword evidence="3" id="KW-0472">Membrane</keyword>
<feature type="compositionally biased region" description="Basic and acidic residues" evidence="2">
    <location>
        <begin position="231"/>
        <end position="242"/>
    </location>
</feature>
<evidence type="ECO:0000256" key="3">
    <source>
        <dbReference type="SAM" id="Phobius"/>
    </source>
</evidence>
<accession>A0A1G4GSJ1</accession>
<keyword evidence="3" id="KW-1133">Transmembrane helix</keyword>
<proteinExistence type="predicted"/>
<dbReference type="EMBL" id="LT615242">
    <property type="protein sequence ID" value="SCO65549.1"/>
    <property type="molecule type" value="Genomic_DNA"/>
</dbReference>
<feature type="compositionally biased region" description="Basic residues" evidence="2">
    <location>
        <begin position="131"/>
        <end position="142"/>
    </location>
</feature>
<evidence type="ECO:0000313" key="4">
    <source>
        <dbReference type="EMBL" id="SCO65549.1"/>
    </source>
</evidence>
<keyword evidence="3" id="KW-0812">Transmembrane</keyword>
<keyword evidence="1" id="KW-0175">Coiled coil</keyword>
<feature type="compositionally biased region" description="Basic and acidic residues" evidence="2">
    <location>
        <begin position="151"/>
        <end position="182"/>
    </location>
</feature>